<dbReference type="InterPro" id="IPR039261">
    <property type="entry name" value="FNR_nucleotide-bd"/>
</dbReference>
<dbReference type="PRINTS" id="PR00409">
    <property type="entry name" value="PHDIOXRDTASE"/>
</dbReference>
<evidence type="ECO:0000256" key="5">
    <source>
        <dbReference type="ARBA" id="ARBA00022723"/>
    </source>
</evidence>
<dbReference type="PROSITE" id="PS51384">
    <property type="entry name" value="FAD_FR"/>
    <property type="match status" value="1"/>
</dbReference>
<dbReference type="SUPFAM" id="SSF54292">
    <property type="entry name" value="2Fe-2S ferredoxin-like"/>
    <property type="match status" value="1"/>
</dbReference>
<dbReference type="InterPro" id="IPR008333">
    <property type="entry name" value="Cbr1-like_FAD-bd_dom"/>
</dbReference>
<evidence type="ECO:0000256" key="2">
    <source>
        <dbReference type="ARBA" id="ARBA00022630"/>
    </source>
</evidence>
<evidence type="ECO:0000313" key="11">
    <source>
        <dbReference type="EMBL" id="ANX10767.1"/>
    </source>
</evidence>
<comment type="cofactor">
    <cofactor evidence="1">
        <name>FMN</name>
        <dbReference type="ChEBI" id="CHEBI:58210"/>
    </cofactor>
</comment>
<dbReference type="OrthoDB" id="573132at2"/>
<dbReference type="PROSITE" id="PS00197">
    <property type="entry name" value="2FE2S_FER_1"/>
    <property type="match status" value="1"/>
</dbReference>
<dbReference type="Gene3D" id="3.40.50.80">
    <property type="entry name" value="Nucleotide-binding domain of ferredoxin-NADP reductase (FNR) module"/>
    <property type="match status" value="1"/>
</dbReference>
<keyword evidence="4" id="KW-0001">2Fe-2S</keyword>
<evidence type="ECO:0000256" key="7">
    <source>
        <dbReference type="ARBA" id="ARBA00023004"/>
    </source>
</evidence>
<evidence type="ECO:0000256" key="8">
    <source>
        <dbReference type="ARBA" id="ARBA00023014"/>
    </source>
</evidence>
<dbReference type="PROSITE" id="PS51085">
    <property type="entry name" value="2FE2S_FER_2"/>
    <property type="match status" value="1"/>
</dbReference>
<dbReference type="PANTHER" id="PTHR30212:SF2">
    <property type="entry name" value="PROTEIN YIIM"/>
    <property type="match status" value="1"/>
</dbReference>
<feature type="domain" description="2Fe-2S ferredoxin-type" evidence="9">
    <location>
        <begin position="233"/>
        <end position="317"/>
    </location>
</feature>
<dbReference type="InterPro" id="IPR017927">
    <property type="entry name" value="FAD-bd_FR_type"/>
</dbReference>
<dbReference type="InterPro" id="IPR017938">
    <property type="entry name" value="Riboflavin_synthase-like_b-brl"/>
</dbReference>
<dbReference type="CDD" id="cd00207">
    <property type="entry name" value="fer2"/>
    <property type="match status" value="1"/>
</dbReference>
<organism evidence="11 12">
    <name type="scientific">Fictibacillus arsenicus</name>
    <dbReference type="NCBI Taxonomy" id="255247"/>
    <lineage>
        <taxon>Bacteria</taxon>
        <taxon>Bacillati</taxon>
        <taxon>Bacillota</taxon>
        <taxon>Bacilli</taxon>
        <taxon>Bacillales</taxon>
        <taxon>Fictibacillaceae</taxon>
        <taxon>Fictibacillus</taxon>
    </lineage>
</organism>
<dbReference type="GO" id="GO:0046872">
    <property type="term" value="F:metal ion binding"/>
    <property type="evidence" value="ECO:0007669"/>
    <property type="project" value="UniProtKB-KW"/>
</dbReference>
<dbReference type="InterPro" id="IPR012675">
    <property type="entry name" value="Beta-grasp_dom_sf"/>
</dbReference>
<dbReference type="GO" id="GO:0016491">
    <property type="term" value="F:oxidoreductase activity"/>
    <property type="evidence" value="ECO:0007669"/>
    <property type="project" value="UniProtKB-KW"/>
</dbReference>
<evidence type="ECO:0000256" key="6">
    <source>
        <dbReference type="ARBA" id="ARBA00023002"/>
    </source>
</evidence>
<dbReference type="AlphaFoldDB" id="A0A1B1Z019"/>
<reference evidence="11 12" key="1">
    <citation type="submission" date="2016-08" db="EMBL/GenBank/DDBJ databases">
        <title>Complete genome sequence of Fictibacillus arsenicus G25-54, a strain with toxicity to nematodes and a potential arsenic-resistance activity.</title>
        <authorList>
            <person name="Zheng Z."/>
        </authorList>
    </citation>
    <scope>NUCLEOTIDE SEQUENCE [LARGE SCALE GENOMIC DNA]</scope>
    <source>
        <strain evidence="11 12">G25-54</strain>
    </source>
</reference>
<evidence type="ECO:0000256" key="3">
    <source>
        <dbReference type="ARBA" id="ARBA00022643"/>
    </source>
</evidence>
<dbReference type="Pfam" id="PF00111">
    <property type="entry name" value="Fer2"/>
    <property type="match status" value="1"/>
</dbReference>
<evidence type="ECO:0000256" key="4">
    <source>
        <dbReference type="ARBA" id="ARBA00022714"/>
    </source>
</evidence>
<evidence type="ECO:0000256" key="1">
    <source>
        <dbReference type="ARBA" id="ARBA00001917"/>
    </source>
</evidence>
<keyword evidence="8" id="KW-0411">Iron-sulfur</keyword>
<dbReference type="Proteomes" id="UP000077412">
    <property type="component" value="Chromosome"/>
</dbReference>
<gene>
    <name evidence="11" type="ORF">ABE41_001900</name>
</gene>
<keyword evidence="12" id="KW-1185">Reference proteome</keyword>
<dbReference type="RefSeq" id="WP_066285943.1">
    <property type="nucleotide sequence ID" value="NZ_CP016761.1"/>
</dbReference>
<dbReference type="GO" id="GO:0051537">
    <property type="term" value="F:2 iron, 2 sulfur cluster binding"/>
    <property type="evidence" value="ECO:0007669"/>
    <property type="project" value="UniProtKB-KW"/>
</dbReference>
<dbReference type="SUPFAM" id="SSF52343">
    <property type="entry name" value="Ferredoxin reductase-like, C-terminal NADP-linked domain"/>
    <property type="match status" value="1"/>
</dbReference>
<keyword evidence="2" id="KW-0285">Flavoprotein</keyword>
<evidence type="ECO:0000259" key="10">
    <source>
        <dbReference type="PROSITE" id="PS51384"/>
    </source>
</evidence>
<sequence length="317" mass="36217">MYKEKTIPVYVKAIEQETEFIRRFTLASVNEELLPKFSGGAHISTYIEDGELLVRQYSLTSNPDDTKHYQIAVRLSDTSRGGSRYWHEKMKVGDQLQISYPKNHFPLSFKAKHHVFYAAGIGITPFLSMMNELQSRGSSFELHYASKTEEACAFYEFLQEHYPKQCRFYFSNKKQRIDSSSLEEHAIGTHVYFCGPESFIADLTESAYQLGYPASAVHMERFTPPQPKNMVPFKVQLKDGTLVEVARDQTLLEALLNKGIKAPYSCRVGRCGTCELRVLEGEIAHYDSFLSEEQKQSQSRILTCVSRAKSDMLVLDV</sequence>
<dbReference type="PANTHER" id="PTHR30212">
    <property type="entry name" value="PROTEIN YIIM"/>
    <property type="match status" value="1"/>
</dbReference>
<dbReference type="Gene3D" id="2.40.30.10">
    <property type="entry name" value="Translation factors"/>
    <property type="match status" value="1"/>
</dbReference>
<dbReference type="KEGG" id="far:ABE41_001900"/>
<dbReference type="Pfam" id="PF00970">
    <property type="entry name" value="FAD_binding_6"/>
    <property type="match status" value="1"/>
</dbReference>
<dbReference type="SUPFAM" id="SSF63380">
    <property type="entry name" value="Riboflavin synthase domain-like"/>
    <property type="match status" value="1"/>
</dbReference>
<dbReference type="EMBL" id="CP016761">
    <property type="protein sequence ID" value="ANX10767.1"/>
    <property type="molecule type" value="Genomic_DNA"/>
</dbReference>
<dbReference type="InterPro" id="IPR052353">
    <property type="entry name" value="Benzoxazolinone_Detox_Enz"/>
</dbReference>
<keyword evidence="5" id="KW-0479">Metal-binding</keyword>
<dbReference type="InterPro" id="IPR036010">
    <property type="entry name" value="2Fe-2S_ferredoxin-like_sf"/>
</dbReference>
<keyword evidence="3" id="KW-0288">FMN</keyword>
<feature type="domain" description="FAD-binding FR-type" evidence="10">
    <location>
        <begin position="4"/>
        <end position="108"/>
    </location>
</feature>
<dbReference type="CDD" id="cd06185">
    <property type="entry name" value="PDR_like"/>
    <property type="match status" value="1"/>
</dbReference>
<keyword evidence="7" id="KW-0408">Iron</keyword>
<accession>A0A1B1Z019</accession>
<dbReference type="InterPro" id="IPR054582">
    <property type="entry name" value="DmmA-like_N"/>
</dbReference>
<dbReference type="STRING" id="255247.ABE41_001900"/>
<dbReference type="InterPro" id="IPR006058">
    <property type="entry name" value="2Fe2S_fd_BS"/>
</dbReference>
<evidence type="ECO:0000313" key="12">
    <source>
        <dbReference type="Proteomes" id="UP000077412"/>
    </source>
</evidence>
<evidence type="ECO:0000259" key="9">
    <source>
        <dbReference type="PROSITE" id="PS51085"/>
    </source>
</evidence>
<dbReference type="Gene3D" id="3.10.20.30">
    <property type="match status" value="1"/>
</dbReference>
<name>A0A1B1Z019_9BACL</name>
<dbReference type="Pfam" id="PF22290">
    <property type="entry name" value="DmmA-like_N"/>
    <property type="match status" value="1"/>
</dbReference>
<protein>
    <submittedName>
        <fullName evidence="11">Ferredoxin</fullName>
    </submittedName>
</protein>
<dbReference type="InterPro" id="IPR001041">
    <property type="entry name" value="2Fe-2S_ferredoxin-type"/>
</dbReference>
<keyword evidence="6" id="KW-0560">Oxidoreductase</keyword>
<proteinExistence type="predicted"/>